<dbReference type="GeneID" id="36406189"/>
<protein>
    <submittedName>
        <fullName evidence="1">Uncharacterized protein</fullName>
    </submittedName>
</protein>
<dbReference type="RefSeq" id="XP_024577330.1">
    <property type="nucleotide sequence ID" value="XM_024726676.1"/>
</dbReference>
<dbReference type="Proteomes" id="UP000054928">
    <property type="component" value="Unassembled WGS sequence"/>
</dbReference>
<evidence type="ECO:0000313" key="1">
    <source>
        <dbReference type="EMBL" id="CEG40961.1"/>
    </source>
</evidence>
<proteinExistence type="predicted"/>
<dbReference type="AlphaFoldDB" id="A0A0P1AIE5"/>
<accession>A0A0P1AIE5</accession>
<organism evidence="1 2">
    <name type="scientific">Plasmopara halstedii</name>
    <name type="common">Downy mildew of sunflower</name>
    <dbReference type="NCBI Taxonomy" id="4781"/>
    <lineage>
        <taxon>Eukaryota</taxon>
        <taxon>Sar</taxon>
        <taxon>Stramenopiles</taxon>
        <taxon>Oomycota</taxon>
        <taxon>Peronosporomycetes</taxon>
        <taxon>Peronosporales</taxon>
        <taxon>Peronosporaceae</taxon>
        <taxon>Plasmopara</taxon>
    </lineage>
</organism>
<name>A0A0P1AIE5_PLAHL</name>
<keyword evidence="2" id="KW-1185">Reference proteome</keyword>
<dbReference type="EMBL" id="CCYD01000524">
    <property type="protein sequence ID" value="CEG40961.1"/>
    <property type="molecule type" value="Genomic_DNA"/>
</dbReference>
<reference evidence="2" key="1">
    <citation type="submission" date="2014-09" db="EMBL/GenBank/DDBJ databases">
        <authorList>
            <person name="Sharma Rahul"/>
            <person name="Thines Marco"/>
        </authorList>
    </citation>
    <scope>NUCLEOTIDE SEQUENCE [LARGE SCALE GENOMIC DNA]</scope>
</reference>
<evidence type="ECO:0000313" key="2">
    <source>
        <dbReference type="Proteomes" id="UP000054928"/>
    </source>
</evidence>
<sequence length="117" mass="12973">MKVQLSLQLVTLYLRQKNFSYAYPPAINDSMAYISALFETERRKHIFQALLSDHEINFNTAEEHVLQFVETGAILTPSTVPWSSLGNTTAPLTAKETALIAALKSCQKPADAVTFSP</sequence>